<dbReference type="InterPro" id="IPR050141">
    <property type="entry name" value="GCL_type2/YbdK_subfam"/>
</dbReference>
<evidence type="ECO:0000313" key="7">
    <source>
        <dbReference type="Proteomes" id="UP000380867"/>
    </source>
</evidence>
<dbReference type="HAMAP" id="MF_01609">
    <property type="entry name" value="Glu_cys_ligase_2"/>
    <property type="match status" value="1"/>
</dbReference>
<dbReference type="EMBL" id="SDPQ02000002">
    <property type="protein sequence ID" value="KAA1397406.1"/>
    <property type="molecule type" value="Genomic_DNA"/>
</dbReference>
<evidence type="ECO:0000256" key="4">
    <source>
        <dbReference type="ARBA" id="ARBA00048819"/>
    </source>
</evidence>
<comment type="similarity">
    <text evidence="5">Belongs to the glutamate--cysteine ligase type 2 family. YbdK subfamily.</text>
</comment>
<keyword evidence="7" id="KW-1185">Reference proteome</keyword>
<evidence type="ECO:0000313" key="6">
    <source>
        <dbReference type="EMBL" id="KAA1397406.1"/>
    </source>
</evidence>
<evidence type="ECO:0000256" key="3">
    <source>
        <dbReference type="ARBA" id="ARBA00022840"/>
    </source>
</evidence>
<dbReference type="OrthoDB" id="9803842at2"/>
<dbReference type="RefSeq" id="WP_149688857.1">
    <property type="nucleotide sequence ID" value="NZ_SDPQ02000002.1"/>
</dbReference>
<sequence length="366" mass="40104">MTVREVGVEEEMFLIDARTRQLVPVSDAAVHSTRAAEDDLDQELFLQQLEIRTRPHTDPAALRFDLVEERRLAAESAEAVGAALAAVATPILPHEDGRTTPKHRYVTMLETSGKVLGQAGLVCGTHVHVSVDEAEAVRIIDDIQPWLPLVSALSSNSPFYRGEDTGYASWRRQLYDGWPSAGPVEPFVDVGGYQQVARELIASGAALDEGMLYFDARLSRNFPTIEIRVADACTDLDDTVLIAEVARALVETAARARQRGDIAPPWRVDLLRGARWRSRRNGLTESLMDPVSRAVVPADQALGVLLDHLRPVLEEHGSEVLVDDGIRRLLADGTGSERQRAVAAQSGDLTAVVDDVIRRTRAPFDA</sequence>
<proteinExistence type="inferred from homology"/>
<dbReference type="PANTHER" id="PTHR36510">
    <property type="entry name" value="GLUTAMATE--CYSTEINE LIGASE 2-RELATED"/>
    <property type="match status" value="1"/>
</dbReference>
<organism evidence="6 7">
    <name type="scientific">Aeromicrobium ginsengisoli</name>
    <dbReference type="NCBI Taxonomy" id="363867"/>
    <lineage>
        <taxon>Bacteria</taxon>
        <taxon>Bacillati</taxon>
        <taxon>Actinomycetota</taxon>
        <taxon>Actinomycetes</taxon>
        <taxon>Propionibacteriales</taxon>
        <taxon>Nocardioidaceae</taxon>
        <taxon>Aeromicrobium</taxon>
    </lineage>
</organism>
<keyword evidence="1 5" id="KW-0436">Ligase</keyword>
<dbReference type="Pfam" id="PF04107">
    <property type="entry name" value="GCS2"/>
    <property type="match status" value="1"/>
</dbReference>
<protein>
    <recommendedName>
        <fullName evidence="5">Putative glutamate--cysteine ligase 2</fullName>
        <ecNumber evidence="5">6.3.2.2</ecNumber>
    </recommendedName>
    <alternativeName>
        <fullName evidence="5">Gamma-glutamylcysteine synthetase 2</fullName>
        <shortName evidence="5">GCS 2</shortName>
        <shortName evidence="5">Gamma-GCS 2</shortName>
    </alternativeName>
</protein>
<evidence type="ECO:0000256" key="2">
    <source>
        <dbReference type="ARBA" id="ARBA00022741"/>
    </source>
</evidence>
<dbReference type="EC" id="6.3.2.2" evidence="5"/>
<dbReference type="SUPFAM" id="SSF55931">
    <property type="entry name" value="Glutamine synthetase/guanido kinase"/>
    <property type="match status" value="1"/>
</dbReference>
<gene>
    <name evidence="6" type="ORF">ESP70_008450</name>
</gene>
<dbReference type="AlphaFoldDB" id="A0A5M4FE10"/>
<comment type="function">
    <text evidence="5">ATP-dependent carboxylate-amine ligase which exhibits weak glutamate--cysteine ligase activity.</text>
</comment>
<dbReference type="NCBIfam" id="TIGR02050">
    <property type="entry name" value="gshA_cyan_rel"/>
    <property type="match status" value="1"/>
</dbReference>
<comment type="catalytic activity">
    <reaction evidence="4 5">
        <text>L-cysteine + L-glutamate + ATP = gamma-L-glutamyl-L-cysteine + ADP + phosphate + H(+)</text>
        <dbReference type="Rhea" id="RHEA:13285"/>
        <dbReference type="ChEBI" id="CHEBI:15378"/>
        <dbReference type="ChEBI" id="CHEBI:29985"/>
        <dbReference type="ChEBI" id="CHEBI:30616"/>
        <dbReference type="ChEBI" id="CHEBI:35235"/>
        <dbReference type="ChEBI" id="CHEBI:43474"/>
        <dbReference type="ChEBI" id="CHEBI:58173"/>
        <dbReference type="ChEBI" id="CHEBI:456216"/>
        <dbReference type="EC" id="6.3.2.2"/>
    </reaction>
</comment>
<dbReference type="Gene3D" id="3.30.590.20">
    <property type="match status" value="1"/>
</dbReference>
<dbReference type="InterPro" id="IPR011793">
    <property type="entry name" value="YbdK"/>
</dbReference>
<name>A0A5M4FE10_9ACTN</name>
<dbReference type="InterPro" id="IPR006336">
    <property type="entry name" value="GCS2"/>
</dbReference>
<dbReference type="NCBIfam" id="NF010041">
    <property type="entry name" value="PRK13517.1-1"/>
    <property type="match status" value="1"/>
</dbReference>
<evidence type="ECO:0000256" key="5">
    <source>
        <dbReference type="HAMAP-Rule" id="MF_01609"/>
    </source>
</evidence>
<dbReference type="GO" id="GO:0004357">
    <property type="term" value="F:glutamate-cysteine ligase activity"/>
    <property type="evidence" value="ECO:0007669"/>
    <property type="project" value="UniProtKB-EC"/>
</dbReference>
<keyword evidence="3 5" id="KW-0067">ATP-binding</keyword>
<dbReference type="InterPro" id="IPR014746">
    <property type="entry name" value="Gln_synth/guanido_kin_cat_dom"/>
</dbReference>
<evidence type="ECO:0000256" key="1">
    <source>
        <dbReference type="ARBA" id="ARBA00022598"/>
    </source>
</evidence>
<dbReference type="Proteomes" id="UP000380867">
    <property type="component" value="Unassembled WGS sequence"/>
</dbReference>
<accession>A0A5M4FE10</accession>
<reference evidence="6" key="1">
    <citation type="submission" date="2019-09" db="EMBL/GenBank/DDBJ databases">
        <authorList>
            <person name="Li J."/>
        </authorList>
    </citation>
    <scope>NUCLEOTIDE SEQUENCE [LARGE SCALE GENOMIC DNA]</scope>
    <source>
        <strain evidence="6">JCM 14732</strain>
    </source>
</reference>
<dbReference type="GO" id="GO:0042398">
    <property type="term" value="P:modified amino acid biosynthetic process"/>
    <property type="evidence" value="ECO:0007669"/>
    <property type="project" value="InterPro"/>
</dbReference>
<keyword evidence="2 5" id="KW-0547">Nucleotide-binding</keyword>
<dbReference type="PANTHER" id="PTHR36510:SF1">
    <property type="entry name" value="GLUTAMATE--CYSTEINE LIGASE 2-RELATED"/>
    <property type="match status" value="1"/>
</dbReference>
<comment type="caution">
    <text evidence="6">The sequence shown here is derived from an EMBL/GenBank/DDBJ whole genome shotgun (WGS) entry which is preliminary data.</text>
</comment>
<dbReference type="GO" id="GO:0005524">
    <property type="term" value="F:ATP binding"/>
    <property type="evidence" value="ECO:0007669"/>
    <property type="project" value="UniProtKB-KW"/>
</dbReference>